<dbReference type="PROSITE" id="PS50113">
    <property type="entry name" value="PAC"/>
    <property type="match status" value="2"/>
</dbReference>
<dbReference type="SUPFAM" id="SSF47384">
    <property type="entry name" value="Homodimeric domain of signal transducing histidine kinase"/>
    <property type="match status" value="1"/>
</dbReference>
<dbReference type="InterPro" id="IPR052162">
    <property type="entry name" value="Sensor_kinase/Photoreceptor"/>
</dbReference>
<dbReference type="Gene3D" id="3.40.50.2300">
    <property type="match status" value="1"/>
</dbReference>
<gene>
    <name evidence="12" type="ORF">JMJ56_18395</name>
</gene>
<feature type="domain" description="Histidine kinase" evidence="8">
    <location>
        <begin position="632"/>
        <end position="857"/>
    </location>
</feature>
<dbReference type="SUPFAM" id="SSF52172">
    <property type="entry name" value="CheY-like"/>
    <property type="match status" value="1"/>
</dbReference>
<organism evidence="12 13">
    <name type="scientific">Belnapia arida</name>
    <dbReference type="NCBI Taxonomy" id="2804533"/>
    <lineage>
        <taxon>Bacteria</taxon>
        <taxon>Pseudomonadati</taxon>
        <taxon>Pseudomonadota</taxon>
        <taxon>Alphaproteobacteria</taxon>
        <taxon>Acetobacterales</taxon>
        <taxon>Roseomonadaceae</taxon>
        <taxon>Belnapia</taxon>
    </lineage>
</organism>
<dbReference type="Pfam" id="PF00989">
    <property type="entry name" value="PAS"/>
    <property type="match status" value="1"/>
</dbReference>
<evidence type="ECO:0000313" key="12">
    <source>
        <dbReference type="EMBL" id="MBL6079994.1"/>
    </source>
</evidence>
<keyword evidence="5" id="KW-0418">Kinase</keyword>
<dbReference type="SMART" id="SM00086">
    <property type="entry name" value="PAC"/>
    <property type="match status" value="3"/>
</dbReference>
<dbReference type="Gene3D" id="3.30.565.10">
    <property type="entry name" value="Histidine kinase-like ATPase, C-terminal domain"/>
    <property type="match status" value="1"/>
</dbReference>
<protein>
    <recommendedName>
        <fullName evidence="2">histidine kinase</fullName>
        <ecNumber evidence="2">2.7.13.3</ecNumber>
    </recommendedName>
</protein>
<evidence type="ECO:0000256" key="5">
    <source>
        <dbReference type="ARBA" id="ARBA00022777"/>
    </source>
</evidence>
<dbReference type="CDD" id="cd00130">
    <property type="entry name" value="PAS"/>
    <property type="match status" value="3"/>
</dbReference>
<dbReference type="RefSeq" id="WP_202833237.1">
    <property type="nucleotide sequence ID" value="NZ_JAETWB010000010.1"/>
</dbReference>
<sequence length="995" mass="107157">MHDQPGPDPEELRRERAALQREVERLRQELEGARRAPAGPAAELGALLDQRIAEDQARLIASRAAATLRGHADAEPAAGWHEAELRTVIEGAIDCAIVVTGRDGHVLSWNPGAGALLGWGEAAALAGMPLDAALEPGDEAAAGALAADAATVLGGGRVSREGWVRRRGNGRAWVAIEAMPLRAPGEATPVGAVWMLHDRSAARLAEAALREEEAKYRILFEAMDEGVMIFERLPQRPNGLRDWRYVTMNPASQAMFRTGDLTGRSVRDHFPDEDEGWYDIFDRALETGEVARFEREARSQGRILQMYVARVQDQARGRIMVVMQDVTTHRRAEAALRESEERFRSFAENSADVLWIAGEQGARLEYLSPAFERIFGEPRDHLLADLGRWRDLVHPEDRAAAFEAMPRALAGETVVAQYRVVRPADGRVAHLRDTGFPIRDASGRVARVAGIVQDVSDMVAASGALETEKERFRRLAEGIPQLVWRSADGGDWSWASPQWIAFTGLTDAASRGPGWLGAVHPDDRAVVRAAWGRAAAMDIVDAECRLRRAADGTWRWFQMRGARGPAVGAGGAAEWLGACADIDDTIRAREALTRGAEELEARVAERTGELMAAEESLRQAQKMEAIGQLTGGIAHDFNNMLQGVTGALEMARRRMDEGRAGDAARYMLAARDAAGRAAGLTRRLLAFARRQRLDPKPLKPEALAAGMADMLRRMVGPAIALELRLEDGAGAVLCDPNELESAILNLCINARDAMPEGGSLTIASRGARLGAAALRPDEAALPGDFIEIAVRDTGTGMAPEVMERVLEPFFTTKPQGQGTGLGLSQVFGFVRQSGGVLRIASTPGRGTTVRLLLPRHAGGAAAVPDEAGGMEQAELAAAGATVLMVDDETTVRTPAAERLRDLGYHVVEAPDGPAALRLLDEGLRPDLLVTDVGLPGRMDGRSVAEAAQDRLPGLPVLFITGFARVALPDDAAVIPKPFDLEVLARAITAALPREG</sequence>
<dbReference type="EC" id="2.7.13.3" evidence="2"/>
<dbReference type="InterPro" id="IPR000014">
    <property type="entry name" value="PAS"/>
</dbReference>
<dbReference type="Gene3D" id="1.10.287.130">
    <property type="match status" value="1"/>
</dbReference>
<feature type="domain" description="PAS" evidence="10">
    <location>
        <begin position="339"/>
        <end position="412"/>
    </location>
</feature>
<dbReference type="PROSITE" id="PS50112">
    <property type="entry name" value="PAS"/>
    <property type="match status" value="2"/>
</dbReference>
<dbReference type="SMART" id="SM00448">
    <property type="entry name" value="REC"/>
    <property type="match status" value="1"/>
</dbReference>
<dbReference type="InterPro" id="IPR036890">
    <property type="entry name" value="HATPase_C_sf"/>
</dbReference>
<feature type="coiled-coil region" evidence="7">
    <location>
        <begin position="582"/>
        <end position="616"/>
    </location>
</feature>
<evidence type="ECO:0000259" key="9">
    <source>
        <dbReference type="PROSITE" id="PS50110"/>
    </source>
</evidence>
<dbReference type="PANTHER" id="PTHR43304">
    <property type="entry name" value="PHYTOCHROME-LIKE PROTEIN CPH1"/>
    <property type="match status" value="1"/>
</dbReference>
<dbReference type="Pfam" id="PF02518">
    <property type="entry name" value="HATPase_c"/>
    <property type="match status" value="1"/>
</dbReference>
<comment type="catalytic activity">
    <reaction evidence="1">
        <text>ATP + protein L-histidine = ADP + protein N-phospho-L-histidine.</text>
        <dbReference type="EC" id="2.7.13.3"/>
    </reaction>
</comment>
<name>A0ABS1U5Q1_9PROT</name>
<evidence type="ECO:0000256" key="3">
    <source>
        <dbReference type="ARBA" id="ARBA00022553"/>
    </source>
</evidence>
<dbReference type="InterPro" id="IPR001789">
    <property type="entry name" value="Sig_transdc_resp-reg_receiver"/>
</dbReference>
<dbReference type="Pfam" id="PF00072">
    <property type="entry name" value="Response_reg"/>
    <property type="match status" value="1"/>
</dbReference>
<feature type="domain" description="Response regulatory" evidence="9">
    <location>
        <begin position="881"/>
        <end position="991"/>
    </location>
</feature>
<dbReference type="Gene3D" id="3.30.450.20">
    <property type="entry name" value="PAS domain"/>
    <property type="match status" value="4"/>
</dbReference>
<feature type="modified residue" description="4-aspartylphosphate" evidence="6">
    <location>
        <position position="931"/>
    </location>
</feature>
<dbReference type="InterPro" id="IPR005467">
    <property type="entry name" value="His_kinase_dom"/>
</dbReference>
<reference evidence="12 13" key="1">
    <citation type="submission" date="2021-01" db="EMBL/GenBank/DDBJ databases">
        <title>Belnapia mucosa sp. nov. and Belnapia arida sp. nov., isolated from the Tabernas Desert (Almeria, Spain).</title>
        <authorList>
            <person name="Molina-Menor E."/>
            <person name="Vidal-Verdu A."/>
            <person name="Calonge A."/>
            <person name="Satari L."/>
            <person name="Pereto J."/>
            <person name="Porcar M."/>
        </authorList>
    </citation>
    <scope>NUCLEOTIDE SEQUENCE [LARGE SCALE GENOMIC DNA]</scope>
    <source>
        <strain evidence="12 13">T18</strain>
    </source>
</reference>
<dbReference type="NCBIfam" id="TIGR00229">
    <property type="entry name" value="sensory_box"/>
    <property type="match status" value="2"/>
</dbReference>
<feature type="domain" description="PAC" evidence="11">
    <location>
        <begin position="414"/>
        <end position="467"/>
    </location>
</feature>
<accession>A0ABS1U5Q1</accession>
<dbReference type="InterPro" id="IPR003661">
    <property type="entry name" value="HisK_dim/P_dom"/>
</dbReference>
<dbReference type="PRINTS" id="PR00344">
    <property type="entry name" value="BCTRLSENSOR"/>
</dbReference>
<dbReference type="InterPro" id="IPR013767">
    <property type="entry name" value="PAS_fold"/>
</dbReference>
<keyword evidence="13" id="KW-1185">Reference proteome</keyword>
<dbReference type="InterPro" id="IPR000700">
    <property type="entry name" value="PAS-assoc_C"/>
</dbReference>
<dbReference type="SUPFAM" id="SSF55874">
    <property type="entry name" value="ATPase domain of HSP90 chaperone/DNA topoisomerase II/histidine kinase"/>
    <property type="match status" value="1"/>
</dbReference>
<dbReference type="SUPFAM" id="SSF55785">
    <property type="entry name" value="PYP-like sensor domain (PAS domain)"/>
    <property type="match status" value="4"/>
</dbReference>
<evidence type="ECO:0000313" key="13">
    <source>
        <dbReference type="Proteomes" id="UP000660885"/>
    </source>
</evidence>
<dbReference type="PANTHER" id="PTHR43304:SF1">
    <property type="entry name" value="PAC DOMAIN-CONTAINING PROTEIN"/>
    <property type="match status" value="1"/>
</dbReference>
<proteinExistence type="predicted"/>
<dbReference type="Pfam" id="PF08447">
    <property type="entry name" value="PAS_3"/>
    <property type="match status" value="2"/>
</dbReference>
<dbReference type="InterPro" id="IPR013656">
    <property type="entry name" value="PAS_4"/>
</dbReference>
<keyword evidence="3 6" id="KW-0597">Phosphoprotein</keyword>
<keyword evidence="4" id="KW-0808">Transferase</keyword>
<feature type="coiled-coil region" evidence="7">
    <location>
        <begin position="9"/>
        <end position="36"/>
    </location>
</feature>
<evidence type="ECO:0000259" key="8">
    <source>
        <dbReference type="PROSITE" id="PS50109"/>
    </source>
</evidence>
<dbReference type="InterPro" id="IPR011006">
    <property type="entry name" value="CheY-like_superfamily"/>
</dbReference>
<evidence type="ECO:0000256" key="1">
    <source>
        <dbReference type="ARBA" id="ARBA00000085"/>
    </source>
</evidence>
<dbReference type="EMBL" id="JAETWB010000010">
    <property type="protein sequence ID" value="MBL6079994.1"/>
    <property type="molecule type" value="Genomic_DNA"/>
</dbReference>
<dbReference type="PROSITE" id="PS50109">
    <property type="entry name" value="HIS_KIN"/>
    <property type="match status" value="1"/>
</dbReference>
<evidence type="ECO:0000259" key="10">
    <source>
        <dbReference type="PROSITE" id="PS50112"/>
    </source>
</evidence>
<dbReference type="InterPro" id="IPR035965">
    <property type="entry name" value="PAS-like_dom_sf"/>
</dbReference>
<evidence type="ECO:0000256" key="6">
    <source>
        <dbReference type="PROSITE-ProRule" id="PRU00169"/>
    </source>
</evidence>
<dbReference type="PROSITE" id="PS50110">
    <property type="entry name" value="RESPONSE_REGULATORY"/>
    <property type="match status" value="1"/>
</dbReference>
<dbReference type="Proteomes" id="UP000660885">
    <property type="component" value="Unassembled WGS sequence"/>
</dbReference>
<evidence type="ECO:0000256" key="4">
    <source>
        <dbReference type="ARBA" id="ARBA00022679"/>
    </source>
</evidence>
<dbReference type="SMART" id="SM00387">
    <property type="entry name" value="HATPase_c"/>
    <property type="match status" value="1"/>
</dbReference>
<keyword evidence="7" id="KW-0175">Coiled coil</keyword>
<feature type="domain" description="PAS" evidence="10">
    <location>
        <begin position="81"/>
        <end position="138"/>
    </location>
</feature>
<dbReference type="SMART" id="SM00091">
    <property type="entry name" value="PAS"/>
    <property type="match status" value="4"/>
</dbReference>
<dbReference type="Pfam" id="PF08448">
    <property type="entry name" value="PAS_4"/>
    <property type="match status" value="1"/>
</dbReference>
<dbReference type="InterPro" id="IPR003594">
    <property type="entry name" value="HATPase_dom"/>
</dbReference>
<feature type="domain" description="PAC" evidence="11">
    <location>
        <begin position="540"/>
        <end position="594"/>
    </location>
</feature>
<comment type="caution">
    <text evidence="12">The sequence shown here is derived from an EMBL/GenBank/DDBJ whole genome shotgun (WGS) entry which is preliminary data.</text>
</comment>
<evidence type="ECO:0000256" key="2">
    <source>
        <dbReference type="ARBA" id="ARBA00012438"/>
    </source>
</evidence>
<dbReference type="InterPro" id="IPR001610">
    <property type="entry name" value="PAC"/>
</dbReference>
<evidence type="ECO:0000256" key="7">
    <source>
        <dbReference type="SAM" id="Coils"/>
    </source>
</evidence>
<dbReference type="SMART" id="SM00388">
    <property type="entry name" value="HisKA"/>
    <property type="match status" value="1"/>
</dbReference>
<evidence type="ECO:0000259" key="11">
    <source>
        <dbReference type="PROSITE" id="PS50113"/>
    </source>
</evidence>
<dbReference type="InterPro" id="IPR013655">
    <property type="entry name" value="PAS_fold_3"/>
</dbReference>
<dbReference type="InterPro" id="IPR036097">
    <property type="entry name" value="HisK_dim/P_sf"/>
</dbReference>
<dbReference type="InterPro" id="IPR004358">
    <property type="entry name" value="Sig_transdc_His_kin-like_C"/>
</dbReference>